<proteinExistence type="predicted"/>
<organism evidence="1 2">
    <name type="scientific">candidate division WS6 bacterium GW2011_GWA2_37_6</name>
    <dbReference type="NCBI Taxonomy" id="1619087"/>
    <lineage>
        <taxon>Bacteria</taxon>
        <taxon>Candidatus Dojkabacteria</taxon>
    </lineage>
</organism>
<dbReference type="InterPro" id="IPR027417">
    <property type="entry name" value="P-loop_NTPase"/>
</dbReference>
<dbReference type="Gene3D" id="3.40.50.300">
    <property type="entry name" value="P-loop containing nucleotide triphosphate hydrolases"/>
    <property type="match status" value="1"/>
</dbReference>
<evidence type="ECO:0000313" key="1">
    <source>
        <dbReference type="EMBL" id="KKQ35032.1"/>
    </source>
</evidence>
<dbReference type="Proteomes" id="UP000034852">
    <property type="component" value="Unassembled WGS sequence"/>
</dbReference>
<protein>
    <submittedName>
        <fullName evidence="1">Sulfotransferase</fullName>
    </submittedName>
</protein>
<keyword evidence="1" id="KW-0808">Transferase</keyword>
<dbReference type="PANTHER" id="PTHR11783">
    <property type="entry name" value="SULFOTRANSFERASE SULT"/>
    <property type="match status" value="1"/>
</dbReference>
<gene>
    <name evidence="1" type="ORF">US52_C0038G0002</name>
</gene>
<dbReference type="AlphaFoldDB" id="A0A0G0GYA1"/>
<reference evidence="1 2" key="1">
    <citation type="journal article" date="2015" name="Nature">
        <title>rRNA introns, odd ribosomes, and small enigmatic genomes across a large radiation of phyla.</title>
        <authorList>
            <person name="Brown C.T."/>
            <person name="Hug L.A."/>
            <person name="Thomas B.C."/>
            <person name="Sharon I."/>
            <person name="Castelle C.J."/>
            <person name="Singh A."/>
            <person name="Wilkins M.J."/>
            <person name="Williams K.H."/>
            <person name="Banfield J.F."/>
        </authorList>
    </citation>
    <scope>NUCLEOTIDE SEQUENCE [LARGE SCALE GENOMIC DNA]</scope>
</reference>
<sequence>MIVCGCPRSGTSWVWGLLISNKNFKPLLIEDFPGIKSVGDVRKMKLENGFRTTETTVFFSNLTDEQIKHDISKKIKDEPEVFFVEKTPPNLLKLDRIIKLFPEAKIIHIIRDPRAVANSMLRTEFATGFKFARSLGKAINLYRDFYTAGKRYENYENLIRVGYEDLQKNPELVYSRMLEFIGSPALSKKEIKKIFSQNKNKVQSIQPGLFRKGKIDSYKKELTKDEIKKIEEKLKDVMIDYGYKI</sequence>
<dbReference type="EMBL" id="LBTH01000038">
    <property type="protein sequence ID" value="KKQ35032.1"/>
    <property type="molecule type" value="Genomic_DNA"/>
</dbReference>
<evidence type="ECO:0000313" key="2">
    <source>
        <dbReference type="Proteomes" id="UP000034852"/>
    </source>
</evidence>
<comment type="caution">
    <text evidence="1">The sequence shown here is derived from an EMBL/GenBank/DDBJ whole genome shotgun (WGS) entry which is preliminary data.</text>
</comment>
<dbReference type="GO" id="GO:0016740">
    <property type="term" value="F:transferase activity"/>
    <property type="evidence" value="ECO:0007669"/>
    <property type="project" value="UniProtKB-KW"/>
</dbReference>
<name>A0A0G0GYA1_9BACT</name>
<dbReference type="Pfam" id="PF13469">
    <property type="entry name" value="Sulfotransfer_3"/>
    <property type="match status" value="1"/>
</dbReference>
<dbReference type="SUPFAM" id="SSF52540">
    <property type="entry name" value="P-loop containing nucleoside triphosphate hydrolases"/>
    <property type="match status" value="1"/>
</dbReference>
<accession>A0A0G0GYA1</accession>